<feature type="region of interest" description="Disordered" evidence="3">
    <location>
        <begin position="160"/>
        <end position="186"/>
    </location>
</feature>
<protein>
    <submittedName>
        <fullName evidence="5">3357_t:CDS:1</fullName>
    </submittedName>
</protein>
<feature type="region of interest" description="Disordered" evidence="3">
    <location>
        <begin position="1"/>
        <end position="126"/>
    </location>
</feature>
<evidence type="ECO:0000313" key="5">
    <source>
        <dbReference type="EMBL" id="CAG8438601.1"/>
    </source>
</evidence>
<dbReference type="InterPro" id="IPR000408">
    <property type="entry name" value="Reg_chr_condens"/>
</dbReference>
<accession>A0A9N8YQ32</accession>
<keyword evidence="6" id="KW-1185">Reference proteome</keyword>
<name>A0A9N8YQ32_FUNMO</name>
<feature type="domain" description="RCC1-like" evidence="4">
    <location>
        <begin position="222"/>
        <end position="618"/>
    </location>
</feature>
<feature type="repeat" description="RCC1" evidence="2">
    <location>
        <begin position="569"/>
        <end position="623"/>
    </location>
</feature>
<gene>
    <name evidence="5" type="ORF">FMOSSE_LOCUS617</name>
</gene>
<evidence type="ECO:0000259" key="4">
    <source>
        <dbReference type="Pfam" id="PF25390"/>
    </source>
</evidence>
<dbReference type="PANTHER" id="PTHR45622">
    <property type="entry name" value="UBIQUITIN-PROTEIN LIGASE E3A-RELATED"/>
    <property type="match status" value="1"/>
</dbReference>
<dbReference type="SUPFAM" id="SSF50985">
    <property type="entry name" value="RCC1/BLIP-II"/>
    <property type="match status" value="2"/>
</dbReference>
<evidence type="ECO:0000256" key="1">
    <source>
        <dbReference type="ARBA" id="ARBA00022737"/>
    </source>
</evidence>
<organism evidence="5 6">
    <name type="scientific">Funneliformis mosseae</name>
    <name type="common">Endomycorrhizal fungus</name>
    <name type="synonym">Glomus mosseae</name>
    <dbReference type="NCBI Taxonomy" id="27381"/>
    <lineage>
        <taxon>Eukaryota</taxon>
        <taxon>Fungi</taxon>
        <taxon>Fungi incertae sedis</taxon>
        <taxon>Mucoromycota</taxon>
        <taxon>Glomeromycotina</taxon>
        <taxon>Glomeromycetes</taxon>
        <taxon>Glomerales</taxon>
        <taxon>Glomeraceae</taxon>
        <taxon>Funneliformis</taxon>
    </lineage>
</organism>
<reference evidence="5" key="1">
    <citation type="submission" date="2021-06" db="EMBL/GenBank/DDBJ databases">
        <authorList>
            <person name="Kallberg Y."/>
            <person name="Tangrot J."/>
            <person name="Rosling A."/>
        </authorList>
    </citation>
    <scope>NUCLEOTIDE SEQUENCE</scope>
    <source>
        <strain evidence="5">87-6 pot B 2015</strain>
    </source>
</reference>
<feature type="repeat" description="RCC1" evidence="2">
    <location>
        <begin position="453"/>
        <end position="509"/>
    </location>
</feature>
<dbReference type="PRINTS" id="PR00633">
    <property type="entry name" value="RCCNDNSATION"/>
</dbReference>
<dbReference type="PROSITE" id="PS50012">
    <property type="entry name" value="RCC1_3"/>
    <property type="match status" value="7"/>
</dbReference>
<feature type="repeat" description="RCC1" evidence="2">
    <location>
        <begin position="344"/>
        <end position="399"/>
    </location>
</feature>
<keyword evidence="1" id="KW-0677">Repeat</keyword>
<feature type="compositionally biased region" description="Polar residues" evidence="3">
    <location>
        <begin position="109"/>
        <end position="126"/>
    </location>
</feature>
<feature type="repeat" description="RCC1" evidence="2">
    <location>
        <begin position="510"/>
        <end position="568"/>
    </location>
</feature>
<dbReference type="Gene3D" id="2.130.10.30">
    <property type="entry name" value="Regulator of chromosome condensation 1/beta-lactamase-inhibitor protein II"/>
    <property type="match status" value="1"/>
</dbReference>
<sequence>MSDRPRRNITASATTMPDRPRRNLDTRKTPATALSDRPRRNIPARATASNTSVTSTRKERTTTHRTSVTKRKRRVVEEAASTSQVNITNQPASGTTVERRRSKKVKFTQVETSASQVAASSRGDQPSIATIQETQVASSVVIQDTTIPQVTTTTIPVMRIPPKKRGRGRPPKASNGSVVGQNSRKRGYHAVEEEHKFAFKPKRRKGDTFAIPIPIRPQQVGQVYAIGLNDCAQCGMDESTEHLKKVRLIPSLGQFNIVDISAGSLHSAALTSDGKIVTWGCNDHGTLGRFTEAPKSAFAKEIFDAGNYEIGEENKPAYAEGLDNVNIVKIVCGGNATFAISDQGHLYATGTFKGKDGILGFSYDHHLEQPIFTRYKLFENLTIVDIAANVDHVLALTTEGDVYSWGNGEAFRLGRKISERKSPNPLMPYDLGLKHIVRMYAGSYHNFVIDNNGKVLVFGLNNTGQCGISAPKQAIIPPEKHSFFNKMGEGQKVEEFAVGEHHTLARTQDGRVFSFGRTDYGQLGLGDSILPDIKETKGRLVTPTVIPGLSSIKSIGAGDNFSMAVKMDNKIYAWGFGDNYVLGNKKEEDATSPFLIPDLEEFKSKDIVRISCGSSHALFLMATASNLGGDAMDRIKVNMCGFGFALLNW</sequence>
<evidence type="ECO:0000313" key="6">
    <source>
        <dbReference type="Proteomes" id="UP000789375"/>
    </source>
</evidence>
<feature type="repeat" description="RCC1" evidence="2">
    <location>
        <begin position="221"/>
        <end position="273"/>
    </location>
</feature>
<dbReference type="InterPro" id="IPR009091">
    <property type="entry name" value="RCC1/BLIP-II"/>
</dbReference>
<feature type="compositionally biased region" description="Basic and acidic residues" evidence="3">
    <location>
        <begin position="18"/>
        <end position="28"/>
    </location>
</feature>
<dbReference type="PANTHER" id="PTHR45622:SF58">
    <property type="entry name" value="REGULATOR OF CHROMOSOME CONDENSATION DOMAIN-CONTAINING PROTEIN"/>
    <property type="match status" value="1"/>
</dbReference>
<feature type="repeat" description="RCC1" evidence="2">
    <location>
        <begin position="400"/>
        <end position="452"/>
    </location>
</feature>
<evidence type="ECO:0000256" key="2">
    <source>
        <dbReference type="PROSITE-ProRule" id="PRU00235"/>
    </source>
</evidence>
<dbReference type="InterPro" id="IPR051709">
    <property type="entry name" value="Ub-ligase/GTPase-reg"/>
</dbReference>
<dbReference type="PROSITE" id="PS00626">
    <property type="entry name" value="RCC1_2"/>
    <property type="match status" value="2"/>
</dbReference>
<dbReference type="Proteomes" id="UP000789375">
    <property type="component" value="Unassembled WGS sequence"/>
</dbReference>
<dbReference type="AlphaFoldDB" id="A0A9N8YQ32"/>
<evidence type="ECO:0000256" key="3">
    <source>
        <dbReference type="SAM" id="MobiDB-lite"/>
    </source>
</evidence>
<feature type="compositionally biased region" description="Polar residues" evidence="3">
    <location>
        <begin position="80"/>
        <end position="96"/>
    </location>
</feature>
<feature type="compositionally biased region" description="Basic residues" evidence="3">
    <location>
        <begin position="161"/>
        <end position="170"/>
    </location>
</feature>
<dbReference type="Pfam" id="PF25390">
    <property type="entry name" value="WD40_RLD"/>
    <property type="match status" value="1"/>
</dbReference>
<dbReference type="InterPro" id="IPR058923">
    <property type="entry name" value="RCC1-like_dom"/>
</dbReference>
<feature type="repeat" description="RCC1" evidence="2">
    <location>
        <begin position="274"/>
        <end position="343"/>
    </location>
</feature>
<proteinExistence type="predicted"/>
<dbReference type="EMBL" id="CAJVPP010000061">
    <property type="protein sequence ID" value="CAG8438601.1"/>
    <property type="molecule type" value="Genomic_DNA"/>
</dbReference>
<comment type="caution">
    <text evidence="5">The sequence shown here is derived from an EMBL/GenBank/DDBJ whole genome shotgun (WGS) entry which is preliminary data.</text>
</comment>